<evidence type="ECO:0000313" key="1">
    <source>
        <dbReference type="EMBL" id="ENU92039.1"/>
    </source>
</evidence>
<sequence length="47" mass="5676">MISRRGGRATFVNRKLYQQFFKQDYNPEMLKVLSAQKNYPDEMNTLF</sequence>
<evidence type="ECO:0000313" key="2">
    <source>
        <dbReference type="Proteomes" id="UP000013049"/>
    </source>
</evidence>
<dbReference type="HOGENOM" id="CLU_3163525_0_0_6"/>
<organism evidence="1 2">
    <name type="scientific">Acinetobacter vivianii</name>
    <dbReference type="NCBI Taxonomy" id="1776742"/>
    <lineage>
        <taxon>Bacteria</taxon>
        <taxon>Pseudomonadati</taxon>
        <taxon>Pseudomonadota</taxon>
        <taxon>Gammaproteobacteria</taxon>
        <taxon>Moraxellales</taxon>
        <taxon>Moraxellaceae</taxon>
        <taxon>Acinetobacter</taxon>
    </lineage>
</organism>
<dbReference type="EMBL" id="APPC01000018">
    <property type="protein sequence ID" value="ENU92039.1"/>
    <property type="molecule type" value="Genomic_DNA"/>
</dbReference>
<reference evidence="1 2" key="1">
    <citation type="submission" date="2013-02" db="EMBL/GenBank/DDBJ databases">
        <title>The Genome Sequence of Acinetobacter sp. NIPH 758.</title>
        <authorList>
            <consortium name="The Broad Institute Genome Sequencing Platform"/>
            <consortium name="The Broad Institute Genome Sequencing Center for Infectious Disease"/>
            <person name="Cerqueira G."/>
            <person name="Feldgarden M."/>
            <person name="Courvalin P."/>
            <person name="Perichon B."/>
            <person name="Grillot-Courvalin C."/>
            <person name="Clermont D."/>
            <person name="Rocha E."/>
            <person name="Yoon E.-J."/>
            <person name="Nemec A."/>
            <person name="Walker B."/>
            <person name="Young S.K."/>
            <person name="Zeng Q."/>
            <person name="Gargeya S."/>
            <person name="Fitzgerald M."/>
            <person name="Haas B."/>
            <person name="Abouelleil A."/>
            <person name="Alvarado L."/>
            <person name="Arachchi H.M."/>
            <person name="Berlin A.M."/>
            <person name="Chapman S.B."/>
            <person name="Dewar J."/>
            <person name="Goldberg J."/>
            <person name="Griggs A."/>
            <person name="Gujja S."/>
            <person name="Hansen M."/>
            <person name="Howarth C."/>
            <person name="Imamovic A."/>
            <person name="Larimer J."/>
            <person name="McCowan C."/>
            <person name="Murphy C."/>
            <person name="Neiman D."/>
            <person name="Pearson M."/>
            <person name="Priest M."/>
            <person name="Roberts A."/>
            <person name="Saif S."/>
            <person name="Shea T."/>
            <person name="Sisk P."/>
            <person name="Sykes S."/>
            <person name="Wortman J."/>
            <person name="Nusbaum C."/>
            <person name="Birren B."/>
        </authorList>
    </citation>
    <scope>NUCLEOTIDE SEQUENCE [LARGE SCALE GENOMIC DNA]</scope>
    <source>
        <strain evidence="1 2">NIPH 758</strain>
    </source>
</reference>
<accession>N8WAT2</accession>
<dbReference type="AlphaFoldDB" id="N8WAT2"/>
<name>N8WAT2_9GAMM</name>
<protein>
    <submittedName>
        <fullName evidence="1">Uncharacterized protein</fullName>
    </submittedName>
</protein>
<gene>
    <name evidence="1" type="ORF">F971_03132</name>
</gene>
<comment type="caution">
    <text evidence="1">The sequence shown here is derived from an EMBL/GenBank/DDBJ whole genome shotgun (WGS) entry which is preliminary data.</text>
</comment>
<dbReference type="Proteomes" id="UP000013049">
    <property type="component" value="Unassembled WGS sequence"/>
</dbReference>
<proteinExistence type="predicted"/>
<dbReference type="PATRIC" id="fig|1217712.3.peg.3024"/>